<keyword evidence="3" id="KW-1185">Reference proteome</keyword>
<evidence type="ECO:0000313" key="3">
    <source>
        <dbReference type="Proteomes" id="UP001500058"/>
    </source>
</evidence>
<feature type="region of interest" description="Disordered" evidence="1">
    <location>
        <begin position="161"/>
        <end position="180"/>
    </location>
</feature>
<dbReference type="Proteomes" id="UP001500058">
    <property type="component" value="Unassembled WGS sequence"/>
</dbReference>
<protein>
    <recommendedName>
        <fullName evidence="4">Lipoprotein</fullName>
    </recommendedName>
</protein>
<sequence>MPNRERPDTTALPSLLPRGTRSARRRIPAAVAGALCAALLASGCGPGEDAGKGPGASGKDPSGLLTALAHAAPRDGAGETVAFMNSAEFRKLSEAHPEWFGFTDPLGSPALHPQFREPEDMGIGTEDVELSLALGDMTGLLLGSFDAERVTTTLKADGYRESEQDGRTVLAEPDEKGPAPHLVWEVSDRGIAYGARPDRLEQVGAEPGGSLADDPGHQWLADCLGKVYRVDITRRGDDETVPLIGIGQAAGDPGKTSGVICAPTEDERTAERAAKELEEVVGEKGDRYRGSEVTVLRGDRPGVKVTVPDRPEHRRAGRLLTKDLDLVIALGGL</sequence>
<dbReference type="EMBL" id="BAAATJ010000018">
    <property type="protein sequence ID" value="GAA2405991.1"/>
    <property type="molecule type" value="Genomic_DNA"/>
</dbReference>
<accession>A0ABN3IIY0</accession>
<proteinExistence type="predicted"/>
<reference evidence="2 3" key="1">
    <citation type="journal article" date="2019" name="Int. J. Syst. Evol. Microbiol.">
        <title>The Global Catalogue of Microorganisms (GCM) 10K type strain sequencing project: providing services to taxonomists for standard genome sequencing and annotation.</title>
        <authorList>
            <consortium name="The Broad Institute Genomics Platform"/>
            <consortium name="The Broad Institute Genome Sequencing Center for Infectious Disease"/>
            <person name="Wu L."/>
            <person name="Ma J."/>
        </authorList>
    </citation>
    <scope>NUCLEOTIDE SEQUENCE [LARGE SCALE GENOMIC DNA]</scope>
    <source>
        <strain evidence="2 3">JCM 6921</strain>
    </source>
</reference>
<evidence type="ECO:0008006" key="4">
    <source>
        <dbReference type="Google" id="ProtNLM"/>
    </source>
</evidence>
<gene>
    <name evidence="2" type="ORF">GCM10010420_37330</name>
</gene>
<organism evidence="2 3">
    <name type="scientific">Streptomyces glaucosporus</name>
    <dbReference type="NCBI Taxonomy" id="284044"/>
    <lineage>
        <taxon>Bacteria</taxon>
        <taxon>Bacillati</taxon>
        <taxon>Actinomycetota</taxon>
        <taxon>Actinomycetes</taxon>
        <taxon>Kitasatosporales</taxon>
        <taxon>Streptomycetaceae</taxon>
        <taxon>Streptomyces</taxon>
    </lineage>
</organism>
<comment type="caution">
    <text evidence="2">The sequence shown here is derived from an EMBL/GenBank/DDBJ whole genome shotgun (WGS) entry which is preliminary data.</text>
</comment>
<name>A0ABN3IIY0_9ACTN</name>
<evidence type="ECO:0000313" key="2">
    <source>
        <dbReference type="EMBL" id="GAA2405991.1"/>
    </source>
</evidence>
<evidence type="ECO:0000256" key="1">
    <source>
        <dbReference type="SAM" id="MobiDB-lite"/>
    </source>
</evidence>
<feature type="region of interest" description="Disordered" evidence="1">
    <location>
        <begin position="1"/>
        <end position="23"/>
    </location>
</feature>
<dbReference type="RefSeq" id="WP_344632196.1">
    <property type="nucleotide sequence ID" value="NZ_BAAATJ010000018.1"/>
</dbReference>